<proteinExistence type="predicted"/>
<dbReference type="AlphaFoldDB" id="A0A7T5RJW4"/>
<dbReference type="PANTHER" id="PTHR12526">
    <property type="entry name" value="GLYCOSYLTRANSFERASE"/>
    <property type="match status" value="1"/>
</dbReference>
<dbReference type="SUPFAM" id="SSF53756">
    <property type="entry name" value="UDP-Glycosyltransferase/glycogen phosphorylase"/>
    <property type="match status" value="1"/>
</dbReference>
<reference evidence="4 5" key="1">
    <citation type="submission" date="2020-07" db="EMBL/GenBank/DDBJ databases">
        <title>Huge and variable diversity of episymbiotic CPR bacteria and DPANN archaea in groundwater ecosystems.</title>
        <authorList>
            <person name="He C.Y."/>
            <person name="Keren R."/>
            <person name="Whittaker M."/>
            <person name="Farag I.F."/>
            <person name="Doudna J."/>
            <person name="Cate J.H.D."/>
            <person name="Banfield J.F."/>
        </authorList>
    </citation>
    <scope>NUCLEOTIDE SEQUENCE [LARGE SCALE GENOMIC DNA]</scope>
    <source>
        <strain evidence="4">NC_groundwater_541_Ag_S-0.1um_46_50</strain>
    </source>
</reference>
<dbReference type="CDD" id="cd03801">
    <property type="entry name" value="GT4_PimA-like"/>
    <property type="match status" value="1"/>
</dbReference>
<dbReference type="Proteomes" id="UP000595618">
    <property type="component" value="Chromosome"/>
</dbReference>
<keyword evidence="1" id="KW-0328">Glycosyltransferase</keyword>
<organism evidence="4 5">
    <name type="scientific">Candidatus Sungiibacteriota bacterium</name>
    <dbReference type="NCBI Taxonomy" id="2750080"/>
    <lineage>
        <taxon>Bacteria</taxon>
        <taxon>Candidatus Sungiibacteriota</taxon>
    </lineage>
</organism>
<keyword evidence="2 4" id="KW-0808">Transferase</keyword>
<accession>A0A7T5RJW4</accession>
<evidence type="ECO:0000256" key="1">
    <source>
        <dbReference type="ARBA" id="ARBA00022676"/>
    </source>
</evidence>
<evidence type="ECO:0000259" key="3">
    <source>
        <dbReference type="Pfam" id="PF00534"/>
    </source>
</evidence>
<dbReference type="Pfam" id="PF00534">
    <property type="entry name" value="Glycos_transf_1"/>
    <property type="match status" value="1"/>
</dbReference>
<dbReference type="Gene3D" id="3.40.50.2000">
    <property type="entry name" value="Glycogen Phosphorylase B"/>
    <property type="match status" value="1"/>
</dbReference>
<gene>
    <name evidence="4" type="ORF">HYW89_00855</name>
</gene>
<protein>
    <submittedName>
        <fullName evidence="4">Glycosyltransferase family 4 protein</fullName>
    </submittedName>
</protein>
<feature type="domain" description="Glycosyl transferase family 1" evidence="3">
    <location>
        <begin position="171"/>
        <end position="309"/>
    </location>
</feature>
<dbReference type="InterPro" id="IPR001296">
    <property type="entry name" value="Glyco_trans_1"/>
</dbReference>
<dbReference type="EMBL" id="CP066690">
    <property type="protein sequence ID" value="QQG45474.1"/>
    <property type="molecule type" value="Genomic_DNA"/>
</dbReference>
<evidence type="ECO:0000313" key="4">
    <source>
        <dbReference type="EMBL" id="QQG45474.1"/>
    </source>
</evidence>
<evidence type="ECO:0000256" key="2">
    <source>
        <dbReference type="ARBA" id="ARBA00022679"/>
    </source>
</evidence>
<dbReference type="GO" id="GO:0016757">
    <property type="term" value="F:glycosyltransferase activity"/>
    <property type="evidence" value="ECO:0007669"/>
    <property type="project" value="UniProtKB-KW"/>
</dbReference>
<dbReference type="PANTHER" id="PTHR12526:SF629">
    <property type="entry name" value="TEICHURONIC ACID BIOSYNTHESIS GLYCOSYLTRANSFERASE TUAH-RELATED"/>
    <property type="match status" value="1"/>
</dbReference>
<sequence length="345" mass="39677">MRLLVVTQKVDKNDENLGFFHRWLEEFAKFTDGVRVIALQEGVHSLPKNVSVFTFGKRNSRIAKLWKFWELFSYHYARTDAVFFHMIPEYVMAAAPFLVSLKKPSGLWYVHKSVTPTLRWAERMVDWIFTASELSFRLPSLRVLYTGHAIDTGTFRPIPNSQFPVSSSGIRLLILGRISPVKDIETAIRACEVLKNTWQRAWTLSIVGGPLMPRDNDYLESLKKMVKEKQLEHYVSFHGSIPYNEVPSAYLDHDIFISMSTTGSMDKSVLEAMSSGLTIITANEAFKSLLPETYFLETRSPEFLAEHIKILADEPRPNLTLRRLVEEKHGLENTIQKIINAYTKF</sequence>
<evidence type="ECO:0000313" key="5">
    <source>
        <dbReference type="Proteomes" id="UP000595618"/>
    </source>
</evidence>
<name>A0A7T5RJW4_9BACT</name>